<protein>
    <recommendedName>
        <fullName evidence="3">Sialate O-acetylesterase domain-containing protein</fullName>
    </recommendedName>
</protein>
<dbReference type="InterPro" id="IPR005181">
    <property type="entry name" value="SASA"/>
</dbReference>
<dbReference type="OrthoDB" id="8449502at2"/>
<organism evidence="4 5">
    <name type="scientific">Bradyrhizobium icense</name>
    <dbReference type="NCBI Taxonomy" id="1274631"/>
    <lineage>
        <taxon>Bacteria</taxon>
        <taxon>Pseudomonadati</taxon>
        <taxon>Pseudomonadota</taxon>
        <taxon>Alphaproteobacteria</taxon>
        <taxon>Hyphomicrobiales</taxon>
        <taxon>Nitrobacteraceae</taxon>
        <taxon>Bradyrhizobium</taxon>
    </lineage>
</organism>
<dbReference type="Gene3D" id="3.40.50.1110">
    <property type="entry name" value="SGNH hydrolase"/>
    <property type="match status" value="1"/>
</dbReference>
<proteinExistence type="predicted"/>
<feature type="domain" description="Sialate O-acetylesterase" evidence="3">
    <location>
        <begin position="129"/>
        <end position="279"/>
    </location>
</feature>
<evidence type="ECO:0000313" key="4">
    <source>
        <dbReference type="EMBL" id="ANW00693.1"/>
    </source>
</evidence>
<reference evidence="4 5" key="1">
    <citation type="submission" date="2016-07" db="EMBL/GenBank/DDBJ databases">
        <title>Complete genome sequence of Bradyrhizobium icense LMTR 13T, a potential inoculant strain isolated from lima bean (Phaseolus lunatus) in Peru.</title>
        <authorList>
            <person name="Ormeno-Orrillo E."/>
            <person name="Duran D."/>
            <person name="Rogel M.A."/>
            <person name="Rey L."/>
            <person name="Imperial J."/>
            <person name="Ruiz-Argueso T."/>
            <person name="Martinez-Romero E."/>
        </authorList>
    </citation>
    <scope>NUCLEOTIDE SEQUENCE [LARGE SCALE GENOMIC DNA]</scope>
    <source>
        <strain evidence="4 5">LMTR 13</strain>
    </source>
</reference>
<name>A0A1B1UD62_9BRAD</name>
<evidence type="ECO:0000259" key="3">
    <source>
        <dbReference type="Pfam" id="PF03629"/>
    </source>
</evidence>
<dbReference type="Proteomes" id="UP000092839">
    <property type="component" value="Chromosome"/>
</dbReference>
<dbReference type="EMBL" id="CP016428">
    <property type="protein sequence ID" value="ANW00693.1"/>
    <property type="molecule type" value="Genomic_DNA"/>
</dbReference>
<evidence type="ECO:0000313" key="5">
    <source>
        <dbReference type="Proteomes" id="UP000092839"/>
    </source>
</evidence>
<gene>
    <name evidence="4" type="ORF">LMTR13_11440</name>
</gene>
<dbReference type="GO" id="GO:0016788">
    <property type="term" value="F:hydrolase activity, acting on ester bonds"/>
    <property type="evidence" value="ECO:0007669"/>
    <property type="project" value="UniProtKB-ARBA"/>
</dbReference>
<dbReference type="KEGG" id="bic:LMTR13_11440"/>
<dbReference type="STRING" id="1274631.LMTR13_11440"/>
<dbReference type="InterPro" id="IPR036514">
    <property type="entry name" value="SGNH_hydro_sf"/>
</dbReference>
<dbReference type="AlphaFoldDB" id="A0A1B1UD62"/>
<keyword evidence="1" id="KW-0378">Hydrolase</keyword>
<dbReference type="Pfam" id="PF03629">
    <property type="entry name" value="SASA"/>
    <property type="match status" value="1"/>
</dbReference>
<evidence type="ECO:0000256" key="2">
    <source>
        <dbReference type="SAM" id="MobiDB-lite"/>
    </source>
</evidence>
<sequence>MTITRRAAIMASIAAPFVVPRLGFAQRSSPTSAPDPGTFFNEWSYANQQIHFNVHKSKTARAITIANESTLIMFVAGQSLALSIITDTFTPTNGSKIDNYCWYDGKNYVAANPLIGAGGDEHNFNLKIADGLISNGKFARVILVPVALSGVTIQYYVSDAYKEIVAAAKKLAAQGITTATPNVKFLVKWNQGESDTRDGTTQQQYTDRFSALYGLVSPHLPGAKWMVAKETRYIGTNSAAIQAAQMALVNGTTIFAGEDMDSIPDSSRNPDQTHLNATGGNSAATMGIAAISAITF</sequence>
<feature type="compositionally biased region" description="Polar residues" evidence="2">
    <location>
        <begin position="264"/>
        <end position="279"/>
    </location>
</feature>
<dbReference type="SUPFAM" id="SSF52266">
    <property type="entry name" value="SGNH hydrolase"/>
    <property type="match status" value="1"/>
</dbReference>
<evidence type="ECO:0000256" key="1">
    <source>
        <dbReference type="ARBA" id="ARBA00022801"/>
    </source>
</evidence>
<feature type="region of interest" description="Disordered" evidence="2">
    <location>
        <begin position="259"/>
        <end position="279"/>
    </location>
</feature>
<keyword evidence="5" id="KW-1185">Reference proteome</keyword>
<accession>A0A1B1UD62</accession>